<evidence type="ECO:0000313" key="3">
    <source>
        <dbReference type="Proteomes" id="UP000682811"/>
    </source>
</evidence>
<dbReference type="CDD" id="cd00198">
    <property type="entry name" value="vWFA"/>
    <property type="match status" value="1"/>
</dbReference>
<dbReference type="SMART" id="SM00327">
    <property type="entry name" value="VWA"/>
    <property type="match status" value="1"/>
</dbReference>
<dbReference type="EMBL" id="BORT01000058">
    <property type="protein sequence ID" value="GIO51584.1"/>
    <property type="molecule type" value="Genomic_DNA"/>
</dbReference>
<gene>
    <name evidence="2" type="ORF">J34TS1_63490</name>
</gene>
<dbReference type="InterPro" id="IPR036465">
    <property type="entry name" value="vWFA_dom_sf"/>
</dbReference>
<evidence type="ECO:0000313" key="2">
    <source>
        <dbReference type="EMBL" id="GIO51584.1"/>
    </source>
</evidence>
<dbReference type="PROSITE" id="PS50234">
    <property type="entry name" value="VWFA"/>
    <property type="match status" value="1"/>
</dbReference>
<sequence>MLVDYQIQATAETPALIIYLLDISGSMTLEFEGRRRMDIVNEALKTAIRQIVYRSTKGSRLSPRYRIAILAYSDEVYDLLNGVKPIDRIANSSSLPELYPKRFTDTAKAFRQAEKILLAELPNMQHCPAPLVCHMTDGVYTGEDPEPVVERIKAMKVPDGHVLVENIFITDAAFGGGIRDIKAWGGVLPGSFSADAYMEKLKRMSSIIPESYREMMIESSYSIRQGALMMLPGTSSDLISLGFQMSTATPIK</sequence>
<comment type="caution">
    <text evidence="2">The sequence shown here is derived from an EMBL/GenBank/DDBJ whole genome shotgun (WGS) entry which is preliminary data.</text>
</comment>
<organism evidence="2 3">
    <name type="scientific">Paenibacillus azoreducens</name>
    <dbReference type="NCBI Taxonomy" id="116718"/>
    <lineage>
        <taxon>Bacteria</taxon>
        <taxon>Bacillati</taxon>
        <taxon>Bacillota</taxon>
        <taxon>Bacilli</taxon>
        <taxon>Bacillales</taxon>
        <taxon>Paenibacillaceae</taxon>
        <taxon>Paenibacillus</taxon>
    </lineage>
</organism>
<reference evidence="2 3" key="1">
    <citation type="submission" date="2021-03" db="EMBL/GenBank/DDBJ databases">
        <title>Antimicrobial resistance genes in bacteria isolated from Japanese honey, and their potential for conferring macrolide and lincosamide resistance in the American foulbrood pathogen Paenibacillus larvae.</title>
        <authorList>
            <person name="Okamoto M."/>
            <person name="Kumagai M."/>
            <person name="Kanamori H."/>
            <person name="Takamatsu D."/>
        </authorList>
    </citation>
    <scope>NUCLEOTIDE SEQUENCE [LARGE SCALE GENOMIC DNA]</scope>
    <source>
        <strain evidence="2 3">J34TS1</strain>
    </source>
</reference>
<dbReference type="InterPro" id="IPR002035">
    <property type="entry name" value="VWF_A"/>
</dbReference>
<dbReference type="Gene3D" id="3.40.50.410">
    <property type="entry name" value="von Willebrand factor, type A domain"/>
    <property type="match status" value="1"/>
</dbReference>
<keyword evidence="3" id="KW-1185">Reference proteome</keyword>
<proteinExistence type="predicted"/>
<evidence type="ECO:0000259" key="1">
    <source>
        <dbReference type="PROSITE" id="PS50234"/>
    </source>
</evidence>
<feature type="domain" description="VWFA" evidence="1">
    <location>
        <begin position="16"/>
        <end position="231"/>
    </location>
</feature>
<dbReference type="SUPFAM" id="SSF53300">
    <property type="entry name" value="vWA-like"/>
    <property type="match status" value="1"/>
</dbReference>
<name>A0A919YJD9_9BACL</name>
<dbReference type="Proteomes" id="UP000682811">
    <property type="component" value="Unassembled WGS sequence"/>
</dbReference>
<protein>
    <recommendedName>
        <fullName evidence="1">VWFA domain-containing protein</fullName>
    </recommendedName>
</protein>
<dbReference type="AlphaFoldDB" id="A0A919YJD9"/>
<accession>A0A919YJD9</accession>